<dbReference type="GO" id="GO:0071035">
    <property type="term" value="P:nuclear polyadenylation-dependent rRNA catabolic process"/>
    <property type="evidence" value="ECO:0007669"/>
    <property type="project" value="TreeGrafter"/>
</dbReference>
<evidence type="ECO:0000313" key="12">
    <source>
        <dbReference type="Proteomes" id="UP000515124"/>
    </source>
</evidence>
<dbReference type="GO" id="GO:0071039">
    <property type="term" value="P:nuclear polyadenylation-dependent CUT catabolic process"/>
    <property type="evidence" value="ECO:0007669"/>
    <property type="project" value="TreeGrafter"/>
</dbReference>
<proteinExistence type="inferred from homology"/>
<dbReference type="AlphaFoldDB" id="A0A6P5TP54"/>
<dbReference type="RefSeq" id="XP_021828801.1">
    <property type="nucleotide sequence ID" value="XM_021973109.1"/>
</dbReference>
<dbReference type="GO" id="GO:0005730">
    <property type="term" value="C:nucleolus"/>
    <property type="evidence" value="ECO:0007669"/>
    <property type="project" value="TreeGrafter"/>
</dbReference>
<dbReference type="GO" id="GO:0000166">
    <property type="term" value="F:nucleotide binding"/>
    <property type="evidence" value="ECO:0007669"/>
    <property type="project" value="InterPro"/>
</dbReference>
<reference evidence="13" key="1">
    <citation type="submission" date="2025-08" db="UniProtKB">
        <authorList>
            <consortium name="RefSeq"/>
        </authorList>
    </citation>
    <scope>IDENTIFICATION</scope>
</reference>
<dbReference type="GO" id="GO:0071036">
    <property type="term" value="P:nuclear polyadenylation-dependent snoRNA catabolic process"/>
    <property type="evidence" value="ECO:0007669"/>
    <property type="project" value="TreeGrafter"/>
</dbReference>
<dbReference type="GO" id="GO:0080188">
    <property type="term" value="P:gene silencing by siRNA-directed DNA methylation"/>
    <property type="evidence" value="ECO:0007669"/>
    <property type="project" value="UniProtKB-ARBA"/>
</dbReference>
<dbReference type="SMART" id="SM00474">
    <property type="entry name" value="35EXOc"/>
    <property type="match status" value="1"/>
</dbReference>
<dbReference type="Pfam" id="PF01612">
    <property type="entry name" value="DNA_pol_A_exo1"/>
    <property type="match status" value="1"/>
</dbReference>
<keyword evidence="7" id="KW-0943">RNA-mediated gene silencing</keyword>
<evidence type="ECO:0000256" key="1">
    <source>
        <dbReference type="ARBA" id="ARBA00004123"/>
    </source>
</evidence>
<feature type="compositionally biased region" description="Low complexity" evidence="10">
    <location>
        <begin position="27"/>
        <end position="39"/>
    </location>
</feature>
<dbReference type="SUPFAM" id="SSF53098">
    <property type="entry name" value="Ribonuclease H-like"/>
    <property type="match status" value="1"/>
</dbReference>
<organism evidence="12 13">
    <name type="scientific">Prunus avium</name>
    <name type="common">Cherry</name>
    <name type="synonym">Cerasus avium</name>
    <dbReference type="NCBI Taxonomy" id="42229"/>
    <lineage>
        <taxon>Eukaryota</taxon>
        <taxon>Viridiplantae</taxon>
        <taxon>Streptophyta</taxon>
        <taxon>Embryophyta</taxon>
        <taxon>Tracheophyta</taxon>
        <taxon>Spermatophyta</taxon>
        <taxon>Magnoliopsida</taxon>
        <taxon>eudicotyledons</taxon>
        <taxon>Gunneridae</taxon>
        <taxon>Pentapetalae</taxon>
        <taxon>rosids</taxon>
        <taxon>fabids</taxon>
        <taxon>Rosales</taxon>
        <taxon>Rosaceae</taxon>
        <taxon>Amygdaloideae</taxon>
        <taxon>Amygdaleae</taxon>
        <taxon>Prunus</taxon>
    </lineage>
</organism>
<dbReference type="GO" id="GO:0071044">
    <property type="term" value="P:histone mRNA catabolic process"/>
    <property type="evidence" value="ECO:0007669"/>
    <property type="project" value="TreeGrafter"/>
</dbReference>
<keyword evidence="12" id="KW-1185">Reference proteome</keyword>
<dbReference type="PROSITE" id="PS50967">
    <property type="entry name" value="HRDC"/>
    <property type="match status" value="1"/>
</dbReference>
<dbReference type="SMART" id="SM00341">
    <property type="entry name" value="HRDC"/>
    <property type="match status" value="1"/>
</dbReference>
<comment type="subcellular location">
    <subcellularLocation>
        <location evidence="1">Nucleus</location>
    </subcellularLocation>
</comment>
<dbReference type="GO" id="GO:0071051">
    <property type="term" value="P:poly(A)-dependent snoRNA 3'-end processing"/>
    <property type="evidence" value="ECO:0007669"/>
    <property type="project" value="TreeGrafter"/>
</dbReference>
<evidence type="ECO:0000256" key="2">
    <source>
        <dbReference type="ARBA" id="ARBA00022552"/>
    </source>
</evidence>
<evidence type="ECO:0000256" key="3">
    <source>
        <dbReference type="ARBA" id="ARBA00022722"/>
    </source>
</evidence>
<keyword evidence="2" id="KW-0698">rRNA processing</keyword>
<feature type="domain" description="HRDC" evidence="11">
    <location>
        <begin position="474"/>
        <end position="559"/>
    </location>
</feature>
<evidence type="ECO:0000313" key="13">
    <source>
        <dbReference type="RefSeq" id="XP_021828801.1"/>
    </source>
</evidence>
<dbReference type="GO" id="GO:0000175">
    <property type="term" value="F:3'-5'-RNA exonuclease activity"/>
    <property type="evidence" value="ECO:0007669"/>
    <property type="project" value="InterPro"/>
</dbReference>
<dbReference type="GO" id="GO:0000467">
    <property type="term" value="P:exonucleolytic trimming to generate mature 3'-end of 5.8S rRNA from tricistronic rRNA transcript (SSU-rRNA, 5.8S rRNA, LSU-rRNA)"/>
    <property type="evidence" value="ECO:0007669"/>
    <property type="project" value="InterPro"/>
</dbReference>
<dbReference type="CDD" id="cd06147">
    <property type="entry name" value="Rrp6p_like_exo"/>
    <property type="match status" value="1"/>
</dbReference>
<feature type="region of interest" description="Disordered" evidence="10">
    <location>
        <begin position="1"/>
        <end position="39"/>
    </location>
</feature>
<dbReference type="Proteomes" id="UP000515124">
    <property type="component" value="Unplaced"/>
</dbReference>
<dbReference type="GO" id="GO:0003727">
    <property type="term" value="F:single-stranded RNA binding"/>
    <property type="evidence" value="ECO:0007669"/>
    <property type="project" value="TreeGrafter"/>
</dbReference>
<accession>A0A6P5TP54</accession>
<evidence type="ECO:0000256" key="10">
    <source>
        <dbReference type="SAM" id="MobiDB-lite"/>
    </source>
</evidence>
<dbReference type="InterPro" id="IPR044876">
    <property type="entry name" value="HRDC_dom_sf"/>
</dbReference>
<evidence type="ECO:0000259" key="11">
    <source>
        <dbReference type="PROSITE" id="PS50967"/>
    </source>
</evidence>
<keyword evidence="4" id="KW-0378">Hydrolase</keyword>
<dbReference type="Pfam" id="PF00570">
    <property type="entry name" value="HRDC"/>
    <property type="match status" value="1"/>
</dbReference>
<keyword evidence="6" id="KW-0269">Exonuclease</keyword>
<evidence type="ECO:0000256" key="9">
    <source>
        <dbReference type="ARBA" id="ARBA00043957"/>
    </source>
</evidence>
<dbReference type="GeneID" id="110769177"/>
<keyword evidence="3" id="KW-0540">Nuclease</keyword>
<keyword evidence="5" id="KW-0271">Exosome</keyword>
<dbReference type="GO" id="GO:0000176">
    <property type="term" value="C:nuclear exosome (RNase complex)"/>
    <property type="evidence" value="ECO:0007669"/>
    <property type="project" value="InterPro"/>
</dbReference>
<dbReference type="GO" id="GO:0071037">
    <property type="term" value="P:nuclear polyadenylation-dependent snRNA catabolic process"/>
    <property type="evidence" value="ECO:0007669"/>
    <property type="project" value="TreeGrafter"/>
</dbReference>
<evidence type="ECO:0000256" key="6">
    <source>
        <dbReference type="ARBA" id="ARBA00022839"/>
    </source>
</evidence>
<evidence type="ECO:0000256" key="8">
    <source>
        <dbReference type="ARBA" id="ARBA00023242"/>
    </source>
</evidence>
<dbReference type="PANTHER" id="PTHR12124:SF47">
    <property type="entry name" value="EXOSOME COMPONENT 10"/>
    <property type="match status" value="1"/>
</dbReference>
<protein>
    <submittedName>
        <fullName evidence="13">Protein RRP6-like 2 isoform X3</fullName>
    </submittedName>
</protein>
<dbReference type="InterPro" id="IPR036397">
    <property type="entry name" value="RNaseH_sf"/>
</dbReference>
<dbReference type="InterPro" id="IPR010997">
    <property type="entry name" value="HRDC-like_sf"/>
</dbReference>
<evidence type="ECO:0000256" key="5">
    <source>
        <dbReference type="ARBA" id="ARBA00022835"/>
    </source>
</evidence>
<dbReference type="InterPro" id="IPR002562">
    <property type="entry name" value="3'-5'_exonuclease_dom"/>
</dbReference>
<comment type="similarity">
    <text evidence="9">Belongs to the exosome component 10/RRP6 family.</text>
</comment>
<gene>
    <name evidence="13" type="primary">LOC110769177</name>
</gene>
<evidence type="ECO:0000256" key="7">
    <source>
        <dbReference type="ARBA" id="ARBA00023158"/>
    </source>
</evidence>
<dbReference type="GO" id="GO:0071038">
    <property type="term" value="P:TRAMP-dependent tRNA surveillance pathway"/>
    <property type="evidence" value="ECO:0007669"/>
    <property type="project" value="TreeGrafter"/>
</dbReference>
<feature type="region of interest" description="Disordered" evidence="10">
    <location>
        <begin position="146"/>
        <end position="171"/>
    </location>
</feature>
<dbReference type="FunFam" id="3.30.420.10:FF:000065">
    <property type="entry name" value="Protein RRP6-like 2 isoform A"/>
    <property type="match status" value="1"/>
</dbReference>
<dbReference type="Gene3D" id="3.30.420.10">
    <property type="entry name" value="Ribonuclease H-like superfamily/Ribonuclease H"/>
    <property type="match status" value="1"/>
</dbReference>
<name>A0A6P5TP54_PRUAV</name>
<dbReference type="InterPro" id="IPR012588">
    <property type="entry name" value="Exosome-assoc_fac_Rrp6_N"/>
</dbReference>
<dbReference type="GO" id="GO:0071040">
    <property type="term" value="P:nuclear polyadenylation-dependent antisense transcript catabolic process"/>
    <property type="evidence" value="ECO:0007669"/>
    <property type="project" value="TreeGrafter"/>
</dbReference>
<dbReference type="Pfam" id="PF08066">
    <property type="entry name" value="PMC2NT"/>
    <property type="match status" value="1"/>
</dbReference>
<dbReference type="FunFam" id="1.10.150.80:FF:000001">
    <property type="entry name" value="Putative exosome component 10"/>
    <property type="match status" value="1"/>
</dbReference>
<dbReference type="PANTHER" id="PTHR12124">
    <property type="entry name" value="POLYMYOSITIS/SCLERODERMA AUTOANTIGEN-RELATED"/>
    <property type="match status" value="1"/>
</dbReference>
<dbReference type="Gene3D" id="1.10.150.80">
    <property type="entry name" value="HRDC domain"/>
    <property type="match status" value="1"/>
</dbReference>
<dbReference type="InterPro" id="IPR049559">
    <property type="entry name" value="Rrp6p-like_exo"/>
</dbReference>
<dbReference type="InterPro" id="IPR045092">
    <property type="entry name" value="Rrp6-like"/>
</dbReference>
<dbReference type="InterPro" id="IPR002121">
    <property type="entry name" value="HRDC_dom"/>
</dbReference>
<sequence>MSEEAMKVDQPQPPRTEALQTLTEGPLSSSISKLSGSSRGIPSNLDFYFYRNFDEFKAPIEQITEQSQSMLGSVGSSAPIWGKKMAVPQDLDHEYDWLVNVNDEVLERFDSSVEEFKRIRNEAEEPKRPMIADFDSENGFQLVCGKKKKGPSGSASANGDSTQVSSVKVATKDKKTVGTKPKVPFHIPTIRRPQEEFNIYFNNSNQPFEHAWLQRSEDDQRFLHPLEKLSVLDFVDTDVGDVEPVKPPSLESTPFKLVEEVKDLKELAAKLRGVNEFAVDLEHNQYRSFQGLTCLMQISTRTEDFIVDTLKLRIHVGPYLREVFKDPAKRKVMHGADRDIMWLQRDFGIYICNLFDTGQASRVLKMERNSLEYLLHQLCGVTANKEYQNADWRLRPLPEEMVRYAREDTHYLLHMYDLMRTMLCLMPKESENLDTPLVEVYKRSYDICMHLYEKELWTENSYLHIYGLQGAGFNAQQLAIVSGLCEWRDVVARFEDESTGYILPNKTLLEIAKQMPVTTSKLKRLVKSKHPYIEHNLASVNKEDKLEQIRSSMNFPFPSFTGSSEQSKPIIKAPATSSEIPHSEGPLSDLSSSFQNCFQSRKRNRKPREVKKSLESCGLQVKPFDYEAAKRGVIFGAKSVKDAGAGERCKEPEFRREEKIFRRYSLK</sequence>
<dbReference type="InterPro" id="IPR012337">
    <property type="entry name" value="RNaseH-like_sf"/>
</dbReference>
<dbReference type="SUPFAM" id="SSF47819">
    <property type="entry name" value="HRDC-like"/>
    <property type="match status" value="1"/>
</dbReference>
<evidence type="ECO:0000256" key="4">
    <source>
        <dbReference type="ARBA" id="ARBA00022801"/>
    </source>
</evidence>
<keyword evidence="8" id="KW-0539">Nucleus</keyword>